<protein>
    <submittedName>
        <fullName evidence="9">Longevity assurance proteins LAG1/LAC1</fullName>
    </submittedName>
</protein>
<keyword evidence="4 7" id="KW-1133">Transmembrane helix</keyword>
<dbReference type="GO" id="GO:0046513">
    <property type="term" value="P:ceramide biosynthetic process"/>
    <property type="evidence" value="ECO:0007669"/>
    <property type="project" value="InterPro"/>
</dbReference>
<dbReference type="InterPro" id="IPR016439">
    <property type="entry name" value="Lag1/Lac1-like"/>
</dbReference>
<evidence type="ECO:0000259" key="8">
    <source>
        <dbReference type="PROSITE" id="PS50922"/>
    </source>
</evidence>
<feature type="transmembrane region" description="Helical" evidence="7">
    <location>
        <begin position="73"/>
        <end position="95"/>
    </location>
</feature>
<comment type="caution">
    <text evidence="9">The sequence shown here is derived from an EMBL/GenBank/DDBJ whole genome shotgun (WGS) entry which is preliminary data.</text>
</comment>
<keyword evidence="10" id="KW-1185">Reference proteome</keyword>
<feature type="transmembrane region" description="Helical" evidence="7">
    <location>
        <begin position="323"/>
        <end position="344"/>
    </location>
</feature>
<evidence type="ECO:0000256" key="1">
    <source>
        <dbReference type="ARBA" id="ARBA00004141"/>
    </source>
</evidence>
<dbReference type="OrthoDB" id="537032at2759"/>
<dbReference type="InterPro" id="IPR006634">
    <property type="entry name" value="TLC-dom"/>
</dbReference>
<feature type="transmembrane region" description="Helical" evidence="7">
    <location>
        <begin position="12"/>
        <end position="39"/>
    </location>
</feature>
<comment type="subcellular location">
    <subcellularLocation>
        <location evidence="1">Membrane</location>
        <topology evidence="1">Multi-pass membrane protein</topology>
    </subcellularLocation>
</comment>
<evidence type="ECO:0000256" key="4">
    <source>
        <dbReference type="ARBA" id="ARBA00022989"/>
    </source>
</evidence>
<dbReference type="GO" id="GO:0016020">
    <property type="term" value="C:membrane"/>
    <property type="evidence" value="ECO:0007669"/>
    <property type="project" value="UniProtKB-SubCell"/>
</dbReference>
<feature type="transmembrane region" description="Helical" evidence="7">
    <location>
        <begin position="213"/>
        <end position="231"/>
    </location>
</feature>
<dbReference type="AlphaFoldDB" id="A0A9P4JK30"/>
<feature type="transmembrane region" description="Helical" evidence="7">
    <location>
        <begin position="161"/>
        <end position="179"/>
    </location>
</feature>
<evidence type="ECO:0000256" key="5">
    <source>
        <dbReference type="ARBA" id="ARBA00023136"/>
    </source>
</evidence>
<comment type="similarity">
    <text evidence="2">Belongs to the sphingosine N-acyltransferase family.</text>
</comment>
<keyword evidence="5 6" id="KW-0472">Membrane</keyword>
<dbReference type="GO" id="GO:0050291">
    <property type="term" value="F:sphingosine N-acyltransferase activity"/>
    <property type="evidence" value="ECO:0007669"/>
    <property type="project" value="InterPro"/>
</dbReference>
<evidence type="ECO:0000256" key="2">
    <source>
        <dbReference type="ARBA" id="ARBA00009808"/>
    </source>
</evidence>
<sequence length="457" mass="52075">MVTKKRVAKDESLLGSLCALICDHQIGISVNLILLLSLAHICFPRARWRTSKFLHLSYYNPTNGLYGSGNDDIPFVALWIVIFTFLRAAVMDYILHPLARAGGIKSRKGSVRFCEQAWLLIYYSIFWTLGMYLMYHSDYWFDLKGLWTGWPHREVNGLFKWYYLVQFAFWIQQILVVNIEEKRKDYAQMFTHHIITSALMLTSYGYYHMRVGSVILCIMDVVDIILPVAKLMKYLGYKTAPDIAFGVFMAVWVIARHVFYLMVCWSIYAHTPEAMTPGCHLASGQFIPATSSVEYEALGGNKVWSNILQVYLNRDGPVCWNPVIRWSFLGLLLTLQALTLLWFAMIVRVAWRVIQGAGADDVRSDDEEDEEEEIEAPGDILTKPAAVNSFNGVKLQPEWTLVEEEVGVESLSFARRTSPGVRRGSYKRREGRASGISIPGHGDRKELLGRIGCDKPT</sequence>
<keyword evidence="3 6" id="KW-0812">Transmembrane</keyword>
<organism evidence="9 10">
    <name type="scientific">Delitschia confertaspora ATCC 74209</name>
    <dbReference type="NCBI Taxonomy" id="1513339"/>
    <lineage>
        <taxon>Eukaryota</taxon>
        <taxon>Fungi</taxon>
        <taxon>Dikarya</taxon>
        <taxon>Ascomycota</taxon>
        <taxon>Pezizomycotina</taxon>
        <taxon>Dothideomycetes</taxon>
        <taxon>Pleosporomycetidae</taxon>
        <taxon>Pleosporales</taxon>
        <taxon>Delitschiaceae</taxon>
        <taxon>Delitschia</taxon>
    </lineage>
</organism>
<feature type="domain" description="TLC" evidence="8">
    <location>
        <begin position="111"/>
        <end position="355"/>
    </location>
</feature>
<dbReference type="PANTHER" id="PTHR12560:SF0">
    <property type="entry name" value="LD18904P"/>
    <property type="match status" value="1"/>
</dbReference>
<evidence type="ECO:0000313" key="10">
    <source>
        <dbReference type="Proteomes" id="UP000799536"/>
    </source>
</evidence>
<evidence type="ECO:0000256" key="3">
    <source>
        <dbReference type="ARBA" id="ARBA00022692"/>
    </source>
</evidence>
<feature type="transmembrane region" description="Helical" evidence="7">
    <location>
        <begin position="243"/>
        <end position="268"/>
    </location>
</feature>
<name>A0A9P4JK30_9PLEO</name>
<dbReference type="EMBL" id="ML994059">
    <property type="protein sequence ID" value="KAF2199724.1"/>
    <property type="molecule type" value="Genomic_DNA"/>
</dbReference>
<reference evidence="9" key="1">
    <citation type="journal article" date="2020" name="Stud. Mycol.">
        <title>101 Dothideomycetes genomes: a test case for predicting lifestyles and emergence of pathogens.</title>
        <authorList>
            <person name="Haridas S."/>
            <person name="Albert R."/>
            <person name="Binder M."/>
            <person name="Bloem J."/>
            <person name="Labutti K."/>
            <person name="Salamov A."/>
            <person name="Andreopoulos B."/>
            <person name="Baker S."/>
            <person name="Barry K."/>
            <person name="Bills G."/>
            <person name="Bluhm B."/>
            <person name="Cannon C."/>
            <person name="Castanera R."/>
            <person name="Culley D."/>
            <person name="Daum C."/>
            <person name="Ezra D."/>
            <person name="Gonzalez J."/>
            <person name="Henrissat B."/>
            <person name="Kuo A."/>
            <person name="Liang C."/>
            <person name="Lipzen A."/>
            <person name="Lutzoni F."/>
            <person name="Magnuson J."/>
            <person name="Mondo S."/>
            <person name="Nolan M."/>
            <person name="Ohm R."/>
            <person name="Pangilinan J."/>
            <person name="Park H.-J."/>
            <person name="Ramirez L."/>
            <person name="Alfaro M."/>
            <person name="Sun H."/>
            <person name="Tritt A."/>
            <person name="Yoshinaga Y."/>
            <person name="Zwiers L.-H."/>
            <person name="Turgeon B."/>
            <person name="Goodwin S."/>
            <person name="Spatafora J."/>
            <person name="Crous P."/>
            <person name="Grigoriev I."/>
        </authorList>
    </citation>
    <scope>NUCLEOTIDE SEQUENCE</scope>
    <source>
        <strain evidence="9">ATCC 74209</strain>
    </source>
</reference>
<proteinExistence type="inferred from homology"/>
<evidence type="ECO:0000313" key="9">
    <source>
        <dbReference type="EMBL" id="KAF2199724.1"/>
    </source>
</evidence>
<dbReference type="PROSITE" id="PS50922">
    <property type="entry name" value="TLC"/>
    <property type="match status" value="1"/>
</dbReference>
<evidence type="ECO:0000256" key="6">
    <source>
        <dbReference type="PROSITE-ProRule" id="PRU00205"/>
    </source>
</evidence>
<dbReference type="PANTHER" id="PTHR12560">
    <property type="entry name" value="LONGEVITY ASSURANCE FACTOR 1 LAG1"/>
    <property type="match status" value="1"/>
</dbReference>
<dbReference type="Proteomes" id="UP000799536">
    <property type="component" value="Unassembled WGS sequence"/>
</dbReference>
<dbReference type="SMART" id="SM00724">
    <property type="entry name" value="TLC"/>
    <property type="match status" value="1"/>
</dbReference>
<gene>
    <name evidence="9" type="ORF">GQ43DRAFT_450052</name>
</gene>
<dbReference type="Pfam" id="PF03798">
    <property type="entry name" value="TRAM_LAG1_CLN8"/>
    <property type="match status" value="1"/>
</dbReference>
<accession>A0A9P4JK30</accession>
<evidence type="ECO:0000256" key="7">
    <source>
        <dbReference type="SAM" id="Phobius"/>
    </source>
</evidence>
<feature type="transmembrane region" description="Helical" evidence="7">
    <location>
        <begin position="116"/>
        <end position="135"/>
    </location>
</feature>